<dbReference type="InterPro" id="IPR017441">
    <property type="entry name" value="Protein_kinase_ATP_BS"/>
</dbReference>
<evidence type="ECO:0000256" key="5">
    <source>
        <dbReference type="ARBA" id="ARBA00022777"/>
    </source>
</evidence>
<feature type="binding site" evidence="9">
    <location>
        <position position="40"/>
    </location>
    <ligand>
        <name>ATP</name>
        <dbReference type="ChEBI" id="CHEBI:30616"/>
    </ligand>
</feature>
<comment type="catalytic activity">
    <reaction evidence="7">
        <text>L-threonyl-[protein] + ATP = O-phospho-L-threonyl-[protein] + ADP + H(+)</text>
        <dbReference type="Rhea" id="RHEA:46608"/>
        <dbReference type="Rhea" id="RHEA-COMP:11060"/>
        <dbReference type="Rhea" id="RHEA-COMP:11605"/>
        <dbReference type="ChEBI" id="CHEBI:15378"/>
        <dbReference type="ChEBI" id="CHEBI:30013"/>
        <dbReference type="ChEBI" id="CHEBI:30616"/>
        <dbReference type="ChEBI" id="CHEBI:61977"/>
        <dbReference type="ChEBI" id="CHEBI:456216"/>
        <dbReference type="EC" id="2.7.11.1"/>
    </reaction>
</comment>
<evidence type="ECO:0000313" key="12">
    <source>
        <dbReference type="EMBL" id="ORY49864.1"/>
    </source>
</evidence>
<dbReference type="PANTHER" id="PTHR24343:SF558">
    <property type="entry name" value="PROTEIN KINASE DOMAIN-CONTAINING PROTEIN"/>
    <property type="match status" value="1"/>
</dbReference>
<dbReference type="InterPro" id="IPR008271">
    <property type="entry name" value="Ser/Thr_kinase_AS"/>
</dbReference>
<dbReference type="Proteomes" id="UP000193642">
    <property type="component" value="Unassembled WGS sequence"/>
</dbReference>
<evidence type="ECO:0000256" key="4">
    <source>
        <dbReference type="ARBA" id="ARBA00022741"/>
    </source>
</evidence>
<evidence type="ECO:0000259" key="11">
    <source>
        <dbReference type="PROSITE" id="PS50011"/>
    </source>
</evidence>
<evidence type="ECO:0000256" key="3">
    <source>
        <dbReference type="ARBA" id="ARBA00022679"/>
    </source>
</evidence>
<evidence type="ECO:0000256" key="8">
    <source>
        <dbReference type="ARBA" id="ARBA00048679"/>
    </source>
</evidence>
<dbReference type="PANTHER" id="PTHR24343">
    <property type="entry name" value="SERINE/THREONINE KINASE"/>
    <property type="match status" value="1"/>
</dbReference>
<evidence type="ECO:0000256" key="6">
    <source>
        <dbReference type="ARBA" id="ARBA00022840"/>
    </source>
</evidence>
<evidence type="ECO:0000256" key="10">
    <source>
        <dbReference type="RuleBase" id="RU000304"/>
    </source>
</evidence>
<dbReference type="CDD" id="cd13994">
    <property type="entry name" value="STKc_HAL4_like"/>
    <property type="match status" value="1"/>
</dbReference>
<name>A0A1Y2CSM2_9FUNG</name>
<keyword evidence="5 12" id="KW-0418">Kinase</keyword>
<keyword evidence="4 9" id="KW-0547">Nucleotide-binding</keyword>
<keyword evidence="3" id="KW-0808">Transferase</keyword>
<evidence type="ECO:0000256" key="2">
    <source>
        <dbReference type="ARBA" id="ARBA00022527"/>
    </source>
</evidence>
<feature type="domain" description="Protein kinase" evidence="11">
    <location>
        <begin position="11"/>
        <end position="275"/>
    </location>
</feature>
<dbReference type="AlphaFoldDB" id="A0A1Y2CSM2"/>
<keyword evidence="13" id="KW-1185">Reference proteome</keyword>
<protein>
    <recommendedName>
        <fullName evidence="1">non-specific serine/threonine protein kinase</fullName>
        <ecNumber evidence="1">2.7.11.1</ecNumber>
    </recommendedName>
</protein>
<comment type="caution">
    <text evidence="12">The sequence shown here is derived from an EMBL/GenBank/DDBJ whole genome shotgun (WGS) entry which is preliminary data.</text>
</comment>
<accession>A0A1Y2CSM2</accession>
<dbReference type="InterPro" id="IPR000719">
    <property type="entry name" value="Prot_kinase_dom"/>
</dbReference>
<dbReference type="GO" id="GO:0004674">
    <property type="term" value="F:protein serine/threonine kinase activity"/>
    <property type="evidence" value="ECO:0007669"/>
    <property type="project" value="UniProtKB-KW"/>
</dbReference>
<evidence type="ECO:0000256" key="7">
    <source>
        <dbReference type="ARBA" id="ARBA00047899"/>
    </source>
</evidence>
<organism evidence="12 13">
    <name type="scientific">Rhizoclosmatium globosum</name>
    <dbReference type="NCBI Taxonomy" id="329046"/>
    <lineage>
        <taxon>Eukaryota</taxon>
        <taxon>Fungi</taxon>
        <taxon>Fungi incertae sedis</taxon>
        <taxon>Chytridiomycota</taxon>
        <taxon>Chytridiomycota incertae sedis</taxon>
        <taxon>Chytridiomycetes</taxon>
        <taxon>Chytridiales</taxon>
        <taxon>Chytriomycetaceae</taxon>
        <taxon>Rhizoclosmatium</taxon>
    </lineage>
</organism>
<reference evidence="12 13" key="1">
    <citation type="submission" date="2016-07" db="EMBL/GenBank/DDBJ databases">
        <title>Pervasive Adenine N6-methylation of Active Genes in Fungi.</title>
        <authorList>
            <consortium name="DOE Joint Genome Institute"/>
            <person name="Mondo S.J."/>
            <person name="Dannebaum R.O."/>
            <person name="Kuo R.C."/>
            <person name="Labutti K."/>
            <person name="Haridas S."/>
            <person name="Kuo A."/>
            <person name="Salamov A."/>
            <person name="Ahrendt S.R."/>
            <person name="Lipzen A."/>
            <person name="Sullivan W."/>
            <person name="Andreopoulos W.B."/>
            <person name="Clum A."/>
            <person name="Lindquist E."/>
            <person name="Daum C."/>
            <person name="Ramamoorthy G.K."/>
            <person name="Gryganskyi A."/>
            <person name="Culley D."/>
            <person name="Magnuson J.K."/>
            <person name="James T.Y."/>
            <person name="O'Malley M.A."/>
            <person name="Stajich J.E."/>
            <person name="Spatafora J.W."/>
            <person name="Visel A."/>
            <person name="Grigoriev I.V."/>
        </authorList>
    </citation>
    <scope>NUCLEOTIDE SEQUENCE [LARGE SCALE GENOMIC DNA]</scope>
    <source>
        <strain evidence="12 13">JEL800</strain>
    </source>
</reference>
<keyword evidence="2 10" id="KW-0723">Serine/threonine-protein kinase</keyword>
<dbReference type="PROSITE" id="PS50011">
    <property type="entry name" value="PROTEIN_KINASE_DOM"/>
    <property type="match status" value="1"/>
</dbReference>
<dbReference type="Gene3D" id="1.10.510.10">
    <property type="entry name" value="Transferase(Phosphotransferase) domain 1"/>
    <property type="match status" value="1"/>
</dbReference>
<comment type="catalytic activity">
    <reaction evidence="8">
        <text>L-seryl-[protein] + ATP = O-phospho-L-seryl-[protein] + ADP + H(+)</text>
        <dbReference type="Rhea" id="RHEA:17989"/>
        <dbReference type="Rhea" id="RHEA-COMP:9863"/>
        <dbReference type="Rhea" id="RHEA-COMP:11604"/>
        <dbReference type="ChEBI" id="CHEBI:15378"/>
        <dbReference type="ChEBI" id="CHEBI:29999"/>
        <dbReference type="ChEBI" id="CHEBI:30616"/>
        <dbReference type="ChEBI" id="CHEBI:83421"/>
        <dbReference type="ChEBI" id="CHEBI:456216"/>
        <dbReference type="EC" id="2.7.11.1"/>
    </reaction>
</comment>
<dbReference type="GO" id="GO:0005524">
    <property type="term" value="F:ATP binding"/>
    <property type="evidence" value="ECO:0007669"/>
    <property type="project" value="UniProtKB-UniRule"/>
</dbReference>
<evidence type="ECO:0000313" key="13">
    <source>
        <dbReference type="Proteomes" id="UP000193642"/>
    </source>
</evidence>
<comment type="similarity">
    <text evidence="10">Belongs to the protein kinase superfamily.</text>
</comment>
<dbReference type="GO" id="GO:0005829">
    <property type="term" value="C:cytosol"/>
    <property type="evidence" value="ECO:0007669"/>
    <property type="project" value="TreeGrafter"/>
</dbReference>
<dbReference type="EMBL" id="MCGO01000008">
    <property type="protein sequence ID" value="ORY49864.1"/>
    <property type="molecule type" value="Genomic_DNA"/>
</dbReference>
<dbReference type="InterPro" id="IPR011009">
    <property type="entry name" value="Kinase-like_dom_sf"/>
</dbReference>
<gene>
    <name evidence="12" type="ORF">BCR33DRAFT_840989</name>
</gene>
<evidence type="ECO:0000256" key="9">
    <source>
        <dbReference type="PROSITE-ProRule" id="PRU10141"/>
    </source>
</evidence>
<keyword evidence="6 9" id="KW-0067">ATP-binding</keyword>
<dbReference type="Pfam" id="PF00069">
    <property type="entry name" value="Pkinase"/>
    <property type="match status" value="1"/>
</dbReference>
<dbReference type="OrthoDB" id="6513151at2759"/>
<dbReference type="STRING" id="329046.A0A1Y2CSM2"/>
<dbReference type="EC" id="2.7.11.1" evidence="1"/>
<evidence type="ECO:0000256" key="1">
    <source>
        <dbReference type="ARBA" id="ARBA00012513"/>
    </source>
</evidence>
<dbReference type="PROSITE" id="PS00107">
    <property type="entry name" value="PROTEIN_KINASE_ATP"/>
    <property type="match status" value="1"/>
</dbReference>
<sequence>MNSEKYGANNHKSEKILGRGATAVVKLCSPINSDKKFAVKEFRLRRKDERQKEYVKKLIAEFCISSTLDHENIIKTVDLIQDDKKRWCVVMEYAEGGDLYSKISGGLLTDPDTIDCFFKQLLKGVSYLHSMGVAHRDLKPENLLLDGSARILKITDFGVSEVFRAPFESTSRKAQGMCGSGPYIAPEEFIQKEYDSEAVDVWAVGIIFYVMTYNSIPWKSASPQDSRYKHYQEHRGNFWPIDRLPPAKRKIMYRILDPEVSKRGSMKEIMADEWIQSISCCRSGMPAEAVNHSHRGLLEKPHT</sequence>
<proteinExistence type="inferred from homology"/>
<dbReference type="SMART" id="SM00220">
    <property type="entry name" value="S_TKc"/>
    <property type="match status" value="1"/>
</dbReference>
<dbReference type="PROSITE" id="PS00108">
    <property type="entry name" value="PROTEIN_KINASE_ST"/>
    <property type="match status" value="1"/>
</dbReference>
<dbReference type="SUPFAM" id="SSF56112">
    <property type="entry name" value="Protein kinase-like (PK-like)"/>
    <property type="match status" value="1"/>
</dbReference>